<organism evidence="1 2">
    <name type="scientific">Perkinsus olseni</name>
    <name type="common">Perkinsus atlanticus</name>
    <dbReference type="NCBI Taxonomy" id="32597"/>
    <lineage>
        <taxon>Eukaryota</taxon>
        <taxon>Sar</taxon>
        <taxon>Alveolata</taxon>
        <taxon>Perkinsozoa</taxon>
        <taxon>Perkinsea</taxon>
        <taxon>Perkinsida</taxon>
        <taxon>Perkinsidae</taxon>
        <taxon>Perkinsus</taxon>
    </lineage>
</organism>
<dbReference type="AlphaFoldDB" id="A0A7J6U1F0"/>
<proteinExistence type="predicted"/>
<evidence type="ECO:0000313" key="1">
    <source>
        <dbReference type="EMBL" id="KAF4750700.1"/>
    </source>
</evidence>
<dbReference type="EMBL" id="JABANM010003545">
    <property type="protein sequence ID" value="KAF4750700.1"/>
    <property type="molecule type" value="Genomic_DNA"/>
</dbReference>
<name>A0A7J6U1F0_PEROL</name>
<sequence length="107" mass="11880">MRKHVLRKRRVNKDIVKSECMKNLGDQELQWCREVDVSPHHFALVRDALVREAVKGSPEGGGSSSSGPRPLVLKVSRAEPLSRTFKFEVVSGEDKTFAAPPKPEASV</sequence>
<comment type="caution">
    <text evidence="1">The sequence shown here is derived from an EMBL/GenBank/DDBJ whole genome shotgun (WGS) entry which is preliminary data.</text>
</comment>
<reference evidence="1 2" key="1">
    <citation type="submission" date="2020-04" db="EMBL/GenBank/DDBJ databases">
        <title>Perkinsus olseni comparative genomics.</title>
        <authorList>
            <person name="Bogema D.R."/>
        </authorList>
    </citation>
    <scope>NUCLEOTIDE SEQUENCE [LARGE SCALE GENOMIC DNA]</scope>
    <source>
        <strain evidence="1">ATCC PRA-205</strain>
    </source>
</reference>
<accession>A0A7J6U1F0</accession>
<evidence type="ECO:0000313" key="2">
    <source>
        <dbReference type="Proteomes" id="UP000574390"/>
    </source>
</evidence>
<dbReference type="Proteomes" id="UP000574390">
    <property type="component" value="Unassembled WGS sequence"/>
</dbReference>
<gene>
    <name evidence="1" type="ORF">FOZ62_001821</name>
</gene>
<protein>
    <submittedName>
        <fullName evidence="1">Uncharacterized protein</fullName>
    </submittedName>
</protein>